<organism evidence="1">
    <name type="scientific">Schistocephalus solidus</name>
    <name type="common">Tapeworm</name>
    <dbReference type="NCBI Taxonomy" id="70667"/>
    <lineage>
        <taxon>Eukaryota</taxon>
        <taxon>Metazoa</taxon>
        <taxon>Spiralia</taxon>
        <taxon>Lophotrochozoa</taxon>
        <taxon>Platyhelminthes</taxon>
        <taxon>Cestoda</taxon>
        <taxon>Eucestoda</taxon>
        <taxon>Diphyllobothriidea</taxon>
        <taxon>Diphyllobothriidae</taxon>
        <taxon>Schistocephalus</taxon>
    </lineage>
</organism>
<dbReference type="AlphaFoldDB" id="A0A0V0J0Z7"/>
<gene>
    <name evidence="1" type="ORF">TR136946</name>
</gene>
<evidence type="ECO:0000313" key="1">
    <source>
        <dbReference type="EMBL" id="JAP59435.1"/>
    </source>
</evidence>
<dbReference type="EMBL" id="GEEE01003790">
    <property type="protein sequence ID" value="JAP59435.1"/>
    <property type="molecule type" value="Transcribed_RNA"/>
</dbReference>
<protein>
    <submittedName>
        <fullName evidence="1">Uncharacterized protein</fullName>
    </submittedName>
</protein>
<sequence length="142" mass="16376">MHTNRTFSHNRRLITVEESNSQNVQRAMLLMCQQIADISAKVDYVVEAQRKTLGYLRHLEALHRQQPCTSGPAAPQLPKNPISHQLHSATEFRQLNNQLLNQEFHSQLTSYLTCLGGQNIDDFVKRIFFAIFDDEISLHVNF</sequence>
<feature type="non-terminal residue" evidence="1">
    <location>
        <position position="142"/>
    </location>
</feature>
<accession>A0A0V0J0Z7</accession>
<name>A0A0V0J0Z7_SCHSO</name>
<proteinExistence type="predicted"/>
<reference evidence="1" key="1">
    <citation type="submission" date="2016-01" db="EMBL/GenBank/DDBJ databases">
        <title>Reference transcriptome for the parasite Schistocephalus solidus: insights into the molecular evolution of parasitism.</title>
        <authorList>
            <person name="Hebert F.O."/>
            <person name="Grambauer S."/>
            <person name="Barber I."/>
            <person name="Landry C.R."/>
            <person name="Aubin-Horth N."/>
        </authorList>
    </citation>
    <scope>NUCLEOTIDE SEQUENCE</scope>
</reference>